<accession>A0A9Q3BF40</accession>
<dbReference type="GO" id="GO:0046983">
    <property type="term" value="F:protein dimerization activity"/>
    <property type="evidence" value="ECO:0007669"/>
    <property type="project" value="InterPro"/>
</dbReference>
<organism evidence="9 10">
    <name type="scientific">Austropuccinia psidii MF-1</name>
    <dbReference type="NCBI Taxonomy" id="1389203"/>
    <lineage>
        <taxon>Eukaryota</taxon>
        <taxon>Fungi</taxon>
        <taxon>Dikarya</taxon>
        <taxon>Basidiomycota</taxon>
        <taxon>Pucciniomycotina</taxon>
        <taxon>Pucciniomycetes</taxon>
        <taxon>Pucciniales</taxon>
        <taxon>Sphaerophragmiaceae</taxon>
        <taxon>Austropuccinia</taxon>
    </lineage>
</organism>
<keyword evidence="4" id="KW-0862">Zinc</keyword>
<dbReference type="PANTHER" id="PTHR46481">
    <property type="entry name" value="ZINC FINGER BED DOMAIN-CONTAINING PROTEIN 4"/>
    <property type="match status" value="1"/>
</dbReference>
<dbReference type="PANTHER" id="PTHR46481:SF10">
    <property type="entry name" value="ZINC FINGER BED DOMAIN-CONTAINING PROTEIN 39"/>
    <property type="match status" value="1"/>
</dbReference>
<evidence type="ECO:0000256" key="7">
    <source>
        <dbReference type="SAM" id="SignalP"/>
    </source>
</evidence>
<dbReference type="SUPFAM" id="SSF53098">
    <property type="entry name" value="Ribonuclease H-like"/>
    <property type="match status" value="1"/>
</dbReference>
<dbReference type="AlphaFoldDB" id="A0A9Q3BF40"/>
<keyword evidence="3" id="KW-0863">Zinc-finger</keyword>
<feature type="chain" id="PRO_5040244346" description="HAT C-terminal dimerisation domain-containing protein" evidence="7">
    <location>
        <begin position="24"/>
        <end position="860"/>
    </location>
</feature>
<evidence type="ECO:0000313" key="9">
    <source>
        <dbReference type="EMBL" id="MBW0464324.1"/>
    </source>
</evidence>
<dbReference type="InterPro" id="IPR008906">
    <property type="entry name" value="HATC_C_dom"/>
</dbReference>
<gene>
    <name evidence="9" type="ORF">O181_004039</name>
</gene>
<reference evidence="9" key="1">
    <citation type="submission" date="2021-03" db="EMBL/GenBank/DDBJ databases">
        <title>Draft genome sequence of rust myrtle Austropuccinia psidii MF-1, a brazilian biotype.</title>
        <authorList>
            <person name="Quecine M.C."/>
            <person name="Pachon D.M.R."/>
            <person name="Bonatelli M.L."/>
            <person name="Correr F.H."/>
            <person name="Franceschini L.M."/>
            <person name="Leite T.F."/>
            <person name="Margarido G.R.A."/>
            <person name="Almeida C.A."/>
            <person name="Ferrarezi J.A."/>
            <person name="Labate C.A."/>
        </authorList>
    </citation>
    <scope>NUCLEOTIDE SEQUENCE</scope>
    <source>
        <strain evidence="9">MF-1</strain>
    </source>
</reference>
<name>A0A9Q3BF40_9BASI</name>
<feature type="domain" description="HAT C-terminal dimerisation" evidence="8">
    <location>
        <begin position="785"/>
        <end position="854"/>
    </location>
</feature>
<sequence length="860" mass="98632">MPIGVSASRSALTHLCTCWFVLTEVSYIKGGSPVITSAQHFAHLQQGTRRSNFDAKPLPNLTTISTTMIFTEDMVNELDLIDRYLTRSPHYPATSALFPDQFGQYQEHYYSHQTNEMGSANGELDEYEDDSGNLELNQHSGHDYDPIHKPSKVIKRRRMLTPHGEWDQEKCNLRFIYKCRHCSIKIRIQGKNTSNLNKHRSTCCGRFSAWESRCPGAIDPMLGERLAAEESSNLLSDLVKALVAIQVSFSVFESHRFRSVLQRISPTFAWPHRQQIASIANQLYFEKKQELIDQVNRLPKDIMISAAVDCWTTKDQTQSYMATVIQWVNPLTYTFHKSLLSFDTMGGSHSGASLAWTLWESLSERGMIKRLYSITGDNAANNVSMISFLHRKFAGINVDWPKDTRFHRCACHVLNLVAKDFLANMGQLTDDDYEFFDNYLGVTLATLEESEDEDYPTLPSKNRNNQKAQRTPGPACSQRRPRALNQLTLETQDNSAELDLLNEAHSPDNDQVEPSWITQPTQADKPIVRQLRDLCSHIRGSTKQRESFIHERQKTRDPKTLPLAIPMTRWNYFLHQLRRAEELKLSIQLYTSTMNGAKYHLNEEAWSTMEFMKPILTLLEHSCNIFQSKSPTKHLVLPYYQVILLRLEHYAQVSPHTWRHACEAAKAKLQKYYDLEMENDDSLIATLLNPKYRKEIFNSLGVPSHRANTIISLLSRECYALQEERSRQCQPTIRMSSPEDPSESDEPDILRHLNQAPMESSQVFSASQEDEVLTYLQNLHPISKGEHIMDYWKRQFITGNFPNLAKIAFRYLSIPASSASVERVFSHSGKLKSPVRASLGTRTIAHLTCLKEWLNDEAMS</sequence>
<dbReference type="InterPro" id="IPR012337">
    <property type="entry name" value="RNaseH-like_sf"/>
</dbReference>
<dbReference type="Proteomes" id="UP000765509">
    <property type="component" value="Unassembled WGS sequence"/>
</dbReference>
<proteinExistence type="predicted"/>
<feature type="signal peptide" evidence="7">
    <location>
        <begin position="1"/>
        <end position="23"/>
    </location>
</feature>
<evidence type="ECO:0000259" key="8">
    <source>
        <dbReference type="Pfam" id="PF05699"/>
    </source>
</evidence>
<keyword evidence="5" id="KW-0539">Nucleus</keyword>
<dbReference type="OrthoDB" id="3264316at2759"/>
<keyword evidence="7" id="KW-0732">Signal</keyword>
<dbReference type="InterPro" id="IPR052035">
    <property type="entry name" value="ZnF_BED_domain_contain"/>
</dbReference>
<comment type="subcellular location">
    <subcellularLocation>
        <location evidence="1">Nucleus</location>
    </subcellularLocation>
</comment>
<evidence type="ECO:0000256" key="5">
    <source>
        <dbReference type="ARBA" id="ARBA00023242"/>
    </source>
</evidence>
<comment type="caution">
    <text evidence="9">The sequence shown here is derived from an EMBL/GenBank/DDBJ whole genome shotgun (WGS) entry which is preliminary data.</text>
</comment>
<dbReference type="EMBL" id="AVOT02000755">
    <property type="protein sequence ID" value="MBW0464324.1"/>
    <property type="molecule type" value="Genomic_DNA"/>
</dbReference>
<evidence type="ECO:0000256" key="1">
    <source>
        <dbReference type="ARBA" id="ARBA00004123"/>
    </source>
</evidence>
<evidence type="ECO:0000256" key="2">
    <source>
        <dbReference type="ARBA" id="ARBA00022723"/>
    </source>
</evidence>
<evidence type="ECO:0000256" key="4">
    <source>
        <dbReference type="ARBA" id="ARBA00022833"/>
    </source>
</evidence>
<keyword evidence="2" id="KW-0479">Metal-binding</keyword>
<dbReference type="Pfam" id="PF05699">
    <property type="entry name" value="Dimer_Tnp_hAT"/>
    <property type="match status" value="1"/>
</dbReference>
<protein>
    <recommendedName>
        <fullName evidence="8">HAT C-terminal dimerisation domain-containing protein</fullName>
    </recommendedName>
</protein>
<keyword evidence="10" id="KW-1185">Reference proteome</keyword>
<evidence type="ECO:0000313" key="10">
    <source>
        <dbReference type="Proteomes" id="UP000765509"/>
    </source>
</evidence>
<feature type="region of interest" description="Disordered" evidence="6">
    <location>
        <begin position="450"/>
        <end position="480"/>
    </location>
</feature>
<evidence type="ECO:0000256" key="6">
    <source>
        <dbReference type="SAM" id="MobiDB-lite"/>
    </source>
</evidence>
<evidence type="ECO:0000256" key="3">
    <source>
        <dbReference type="ARBA" id="ARBA00022771"/>
    </source>
</evidence>
<dbReference type="GO" id="GO:0008270">
    <property type="term" value="F:zinc ion binding"/>
    <property type="evidence" value="ECO:0007669"/>
    <property type="project" value="UniProtKB-KW"/>
</dbReference>
<feature type="region of interest" description="Disordered" evidence="6">
    <location>
        <begin position="729"/>
        <end position="748"/>
    </location>
</feature>
<feature type="compositionally biased region" description="Polar residues" evidence="6">
    <location>
        <begin position="459"/>
        <end position="469"/>
    </location>
</feature>
<dbReference type="GO" id="GO:0005634">
    <property type="term" value="C:nucleus"/>
    <property type="evidence" value="ECO:0007669"/>
    <property type="project" value="UniProtKB-SubCell"/>
</dbReference>